<sequence>MSAEVSPLAVETFVANGKICIEAVIIYEIESTDLGLIVAAKAQKTQNKFAIAFLPMKDFIIDSEVEKLLDQNQWGCLLKNEFYSAKDGEQTIQTRNIRTRVSMTECRNCHLQIQVYTKYFLNLKSQIAVLCRGTNIIGSKM</sequence>
<dbReference type="AlphaFoldDB" id="A0A8J2KSL7"/>
<keyword evidence="2" id="KW-1185">Reference proteome</keyword>
<protein>
    <submittedName>
        <fullName evidence="1">Uncharacterized protein</fullName>
    </submittedName>
</protein>
<dbReference type="Proteomes" id="UP000708208">
    <property type="component" value="Unassembled WGS sequence"/>
</dbReference>
<comment type="caution">
    <text evidence="1">The sequence shown here is derived from an EMBL/GenBank/DDBJ whole genome shotgun (WGS) entry which is preliminary data.</text>
</comment>
<evidence type="ECO:0000313" key="2">
    <source>
        <dbReference type="Proteomes" id="UP000708208"/>
    </source>
</evidence>
<evidence type="ECO:0000313" key="1">
    <source>
        <dbReference type="EMBL" id="CAG7818777.1"/>
    </source>
</evidence>
<name>A0A8J2KSL7_9HEXA</name>
<accession>A0A8J2KSL7</accession>
<organism evidence="1 2">
    <name type="scientific">Allacma fusca</name>
    <dbReference type="NCBI Taxonomy" id="39272"/>
    <lineage>
        <taxon>Eukaryota</taxon>
        <taxon>Metazoa</taxon>
        <taxon>Ecdysozoa</taxon>
        <taxon>Arthropoda</taxon>
        <taxon>Hexapoda</taxon>
        <taxon>Collembola</taxon>
        <taxon>Symphypleona</taxon>
        <taxon>Sminthuridae</taxon>
        <taxon>Allacma</taxon>
    </lineage>
</organism>
<reference evidence="1" key="1">
    <citation type="submission" date="2021-06" db="EMBL/GenBank/DDBJ databases">
        <authorList>
            <person name="Hodson N. C."/>
            <person name="Mongue J. A."/>
            <person name="Jaron S. K."/>
        </authorList>
    </citation>
    <scope>NUCLEOTIDE SEQUENCE</scope>
</reference>
<dbReference type="EMBL" id="CAJVCH010429785">
    <property type="protein sequence ID" value="CAG7818777.1"/>
    <property type="molecule type" value="Genomic_DNA"/>
</dbReference>
<proteinExistence type="predicted"/>
<gene>
    <name evidence="1" type="ORF">AFUS01_LOCUS29258</name>
</gene>